<proteinExistence type="predicted"/>
<organism evidence="1 2">
    <name type="scientific">Symbiodinium natans</name>
    <dbReference type="NCBI Taxonomy" id="878477"/>
    <lineage>
        <taxon>Eukaryota</taxon>
        <taxon>Sar</taxon>
        <taxon>Alveolata</taxon>
        <taxon>Dinophyceae</taxon>
        <taxon>Suessiales</taxon>
        <taxon>Symbiodiniaceae</taxon>
        <taxon>Symbiodinium</taxon>
    </lineage>
</organism>
<dbReference type="OrthoDB" id="421251at2759"/>
<accession>A0A812LNE3</accession>
<name>A0A812LNE3_9DINO</name>
<sequence>MSDAEAALFRQDPWAHDLKHDQIVGVALLDVGFRYHALAVLDQGQRDQYNFWQAVFGTDCLHAGGLYYFKVEQVLPFAKPTELPVTDRRKLKSFFSKLDLFSPEDLVKQLSQDFGVPLPEWVDSDCHLVVRLPGAHSFFLARKHWSYFALPDPSPEHLFSVGVRHRSRVIGWSHLPDLANQFVVPRQVQNFAEPRLSASMAEEIADTIRQMALRLNPNSEQDASLLDSCYRAAYMMQRMRDELDVNHLNSRVLQSQGRVCTPRLPFQATYIIQCMLMGSHLRDVADLKQVLLKAVEIALPKVFAEAVLATVNGDAHGLGLRVPSATKVSRARLSVDVALMLHRRSVNARADEEGGVVRYVMVDSSVQGHYDFEFIRVELQAEMDCCMDTHLLPAVVLGSGHAKLYHKFHAAAHCFFLETGSALGLAKFADSIFSFTTDQGAEIGLHKVPPVLVRNILPWVTYQAEGGDEHDLAPPLANQADLEATIDFRNSVGVAGLMHIIHNSTVDLGRSMLTFDATVKQLIGRHLQAEIKSFQAKLNPSRWGSLAHCVVELLQIEASLRYGWNLNRYGNQRANQNDEGGYGVDLAIVDSALTSPEFWATLRMLRYLAQVIKSCLHWAETCPCHGKLPHKDFPAKVKDVWAHCPLRGCRAPELAALEFHNLVRELNNTSAAELLSNLPRDISPASRATILQEFERGRAHLVFVLNLRLDHWRHPPYCVFGCAHLLPAVSKRFLRRCLDMPRSSQLLAELQQSPVREQAEQYLEGADIEGLPDLLHFLGKLRYCPTAERAVEGDHAQAGSESVSVLHGAIGSRGLGVLYG</sequence>
<protein>
    <submittedName>
        <fullName evidence="1">Uncharacterized protein</fullName>
    </submittedName>
</protein>
<keyword evidence="2" id="KW-1185">Reference proteome</keyword>
<dbReference type="AlphaFoldDB" id="A0A812LNE3"/>
<evidence type="ECO:0000313" key="1">
    <source>
        <dbReference type="EMBL" id="CAE7249492.1"/>
    </source>
</evidence>
<evidence type="ECO:0000313" key="2">
    <source>
        <dbReference type="Proteomes" id="UP000604046"/>
    </source>
</evidence>
<gene>
    <name evidence="1" type="ORF">SNAT2548_LOCUS12169</name>
</gene>
<comment type="caution">
    <text evidence="1">The sequence shown here is derived from an EMBL/GenBank/DDBJ whole genome shotgun (WGS) entry which is preliminary data.</text>
</comment>
<dbReference type="EMBL" id="CAJNDS010001147">
    <property type="protein sequence ID" value="CAE7249492.1"/>
    <property type="molecule type" value="Genomic_DNA"/>
</dbReference>
<dbReference type="Proteomes" id="UP000604046">
    <property type="component" value="Unassembled WGS sequence"/>
</dbReference>
<reference evidence="1" key="1">
    <citation type="submission" date="2021-02" db="EMBL/GenBank/DDBJ databases">
        <authorList>
            <person name="Dougan E. K."/>
            <person name="Rhodes N."/>
            <person name="Thang M."/>
            <person name="Chan C."/>
        </authorList>
    </citation>
    <scope>NUCLEOTIDE SEQUENCE</scope>
</reference>